<organism evidence="6">
    <name type="scientific">Caldithrix abyssi</name>
    <dbReference type="NCBI Taxonomy" id="187145"/>
    <lineage>
        <taxon>Bacteria</taxon>
        <taxon>Pseudomonadati</taxon>
        <taxon>Calditrichota</taxon>
        <taxon>Calditrichia</taxon>
        <taxon>Calditrichales</taxon>
        <taxon>Calditrichaceae</taxon>
        <taxon>Caldithrix</taxon>
    </lineage>
</organism>
<dbReference type="PANTHER" id="PTHR30246:SF1">
    <property type="entry name" value="2-DEHYDRO-3-DEOXY-6-PHOSPHOGALACTONATE ALDOLASE-RELATED"/>
    <property type="match status" value="1"/>
</dbReference>
<dbReference type="GO" id="GO:0016829">
    <property type="term" value="F:lyase activity"/>
    <property type="evidence" value="ECO:0007669"/>
    <property type="project" value="UniProtKB-KW"/>
</dbReference>
<evidence type="ECO:0000256" key="1">
    <source>
        <dbReference type="ARBA" id="ARBA00004761"/>
    </source>
</evidence>
<dbReference type="PANTHER" id="PTHR30246">
    <property type="entry name" value="2-KETO-3-DEOXY-6-PHOSPHOGLUCONATE ALDOLASE"/>
    <property type="match status" value="1"/>
</dbReference>
<evidence type="ECO:0000256" key="5">
    <source>
        <dbReference type="ARBA" id="ARBA00023277"/>
    </source>
</evidence>
<comment type="caution">
    <text evidence="6">The sequence shown here is derived from an EMBL/GenBank/DDBJ whole genome shotgun (WGS) entry which is preliminary data.</text>
</comment>
<accession>A0A7V1M0E2</accession>
<dbReference type="SUPFAM" id="SSF51569">
    <property type="entry name" value="Aldolase"/>
    <property type="match status" value="1"/>
</dbReference>
<dbReference type="NCBIfam" id="TIGR01182">
    <property type="entry name" value="eda"/>
    <property type="match status" value="1"/>
</dbReference>
<keyword evidence="4" id="KW-0456">Lyase</keyword>
<dbReference type="CDD" id="cd00452">
    <property type="entry name" value="KDPG_aldolase"/>
    <property type="match status" value="1"/>
</dbReference>
<dbReference type="EMBL" id="DRLD01000269">
    <property type="protein sequence ID" value="HED10964.1"/>
    <property type="molecule type" value="Genomic_DNA"/>
</dbReference>
<comment type="subunit">
    <text evidence="3">Homotrimer.</text>
</comment>
<proteinExistence type="inferred from homology"/>
<reference evidence="6" key="1">
    <citation type="journal article" date="2020" name="mSystems">
        <title>Genome- and Community-Level Interaction Insights into Carbon Utilization and Element Cycling Functions of Hydrothermarchaeota in Hydrothermal Sediment.</title>
        <authorList>
            <person name="Zhou Z."/>
            <person name="Liu Y."/>
            <person name="Xu W."/>
            <person name="Pan J."/>
            <person name="Luo Z.H."/>
            <person name="Li M."/>
        </authorList>
    </citation>
    <scope>NUCLEOTIDE SEQUENCE [LARGE SCALE GENOMIC DNA]</scope>
    <source>
        <strain evidence="6">HyVt-456</strain>
    </source>
</reference>
<dbReference type="InterPro" id="IPR013785">
    <property type="entry name" value="Aldolase_TIM"/>
</dbReference>
<dbReference type="Gene3D" id="3.20.20.70">
    <property type="entry name" value="Aldolase class I"/>
    <property type="match status" value="1"/>
</dbReference>
<evidence type="ECO:0000256" key="2">
    <source>
        <dbReference type="ARBA" id="ARBA00006906"/>
    </source>
</evidence>
<protein>
    <submittedName>
        <fullName evidence="6">Bifunctional 4-hydroxy-2-oxoglutarate aldolase/2-dehydro-3-deoxy-phosphogluconate aldolase</fullName>
    </submittedName>
</protein>
<dbReference type="Pfam" id="PF01081">
    <property type="entry name" value="Aldolase"/>
    <property type="match status" value="1"/>
</dbReference>
<dbReference type="InterPro" id="IPR000887">
    <property type="entry name" value="Aldlse_KDPG_KHG"/>
</dbReference>
<dbReference type="Proteomes" id="UP000886005">
    <property type="component" value="Unassembled WGS sequence"/>
</dbReference>
<comment type="pathway">
    <text evidence="1">Carbohydrate acid metabolism.</text>
</comment>
<evidence type="ECO:0000256" key="3">
    <source>
        <dbReference type="ARBA" id="ARBA00011233"/>
    </source>
</evidence>
<gene>
    <name evidence="6" type="ORF">ENJ10_09770</name>
</gene>
<name>A0A7V1M0E2_CALAY</name>
<sequence length="213" mass="22346">MSRKEITRKIMESGAVAVVRLPDADKLLKAAAALRLGGLEAIEITMTTPGALQAISRLAGEGFFVGVGSVLDGATARRAVEAGARYVVSPVYKKEIIEAAHAGEVPALPGAFSPTEIQQAFEAGADIVKVFPANISGMAFFKAVLAPMPHLRLMPTGGVTVENAGEWIRAGACAVGVGSALLNKEIIARGEWELLTRRARELCDNIKVARAKG</sequence>
<keyword evidence="5" id="KW-0119">Carbohydrate metabolism</keyword>
<evidence type="ECO:0000313" key="6">
    <source>
        <dbReference type="EMBL" id="HED10964.1"/>
    </source>
</evidence>
<dbReference type="AlphaFoldDB" id="A0A7V1M0E2"/>
<evidence type="ECO:0000256" key="4">
    <source>
        <dbReference type="ARBA" id="ARBA00023239"/>
    </source>
</evidence>
<comment type="similarity">
    <text evidence="2">Belongs to the KHG/KDPG aldolase family.</text>
</comment>